<proteinExistence type="inferred from homology"/>
<evidence type="ECO:0000256" key="4">
    <source>
        <dbReference type="ARBA" id="ARBA00022553"/>
    </source>
</evidence>
<dbReference type="PANTHER" id="PTHR11081">
    <property type="entry name" value="FLAP ENDONUCLEASE FAMILY MEMBER"/>
    <property type="match status" value="1"/>
</dbReference>
<comment type="similarity">
    <text evidence="3">Belongs to the XPG/RAD2 endonuclease family. EXO1 subfamily.</text>
</comment>
<dbReference type="InterPro" id="IPR029060">
    <property type="entry name" value="PIN-like_dom_sf"/>
</dbReference>
<comment type="subcellular location">
    <subcellularLocation>
        <location evidence="2">Nucleus</location>
    </subcellularLocation>
</comment>
<feature type="compositionally biased region" description="Polar residues" evidence="21">
    <location>
        <begin position="402"/>
        <end position="426"/>
    </location>
</feature>
<keyword evidence="15" id="KW-0238">DNA-binding</keyword>
<dbReference type="InterPro" id="IPR006086">
    <property type="entry name" value="XPG-I_dom"/>
</dbReference>
<dbReference type="Pfam" id="PF00752">
    <property type="entry name" value="XPG_N"/>
    <property type="match status" value="1"/>
</dbReference>
<keyword evidence="4" id="KW-0597">Phosphoprotein</keyword>
<dbReference type="CDD" id="cd09857">
    <property type="entry name" value="PIN_EXO1"/>
    <property type="match status" value="1"/>
</dbReference>
<evidence type="ECO:0000259" key="22">
    <source>
        <dbReference type="SMART" id="SM00484"/>
    </source>
</evidence>
<keyword evidence="18" id="KW-0469">Meiosis</keyword>
<dbReference type="GO" id="GO:0006281">
    <property type="term" value="P:DNA repair"/>
    <property type="evidence" value="ECO:0007669"/>
    <property type="project" value="UniProtKB-KW"/>
</dbReference>
<protein>
    <recommendedName>
        <fullName evidence="22">XPG-I domain-containing protein</fullName>
    </recommendedName>
</protein>
<dbReference type="EMBL" id="NAJN01000606">
    <property type="protein sequence ID" value="TKA70919.1"/>
    <property type="molecule type" value="Genomic_DNA"/>
</dbReference>
<comment type="caution">
    <text evidence="24">The sequence shown here is derived from an EMBL/GenBank/DDBJ whole genome shotgun (WGS) entry which is preliminary data.</text>
</comment>
<dbReference type="Proteomes" id="UP000308768">
    <property type="component" value="Unassembled WGS sequence"/>
</dbReference>
<dbReference type="InterPro" id="IPR006085">
    <property type="entry name" value="XPG_DNA_repair_N"/>
</dbReference>
<dbReference type="AlphaFoldDB" id="A0A4V5NGR6"/>
<evidence type="ECO:0000256" key="10">
    <source>
        <dbReference type="ARBA" id="ARBA00022839"/>
    </source>
</evidence>
<dbReference type="PANTHER" id="PTHR11081:SF65">
    <property type="entry name" value="DNA DAMAGE-INDUCIBLE PROTEIN DIN7-RELATED"/>
    <property type="match status" value="1"/>
</dbReference>
<keyword evidence="6" id="KW-0479">Metal-binding</keyword>
<evidence type="ECO:0000256" key="19">
    <source>
        <dbReference type="ARBA" id="ARBA00057694"/>
    </source>
</evidence>
<dbReference type="CDD" id="cd09908">
    <property type="entry name" value="H3TH_EXO1"/>
    <property type="match status" value="1"/>
</dbReference>
<dbReference type="Pfam" id="PF00867">
    <property type="entry name" value="XPG_I"/>
    <property type="match status" value="1"/>
</dbReference>
<dbReference type="GO" id="GO:0003677">
    <property type="term" value="F:DNA binding"/>
    <property type="evidence" value="ECO:0007669"/>
    <property type="project" value="UniProtKB-KW"/>
</dbReference>
<evidence type="ECO:0000256" key="11">
    <source>
        <dbReference type="ARBA" id="ARBA00022842"/>
    </source>
</evidence>
<accession>A0A4V5NGR6</accession>
<dbReference type="GO" id="GO:0051321">
    <property type="term" value="P:meiotic cell cycle"/>
    <property type="evidence" value="ECO:0007669"/>
    <property type="project" value="UniProtKB-KW"/>
</dbReference>
<dbReference type="STRING" id="331657.A0A4V5NGR6"/>
<evidence type="ECO:0000313" key="24">
    <source>
        <dbReference type="EMBL" id="TKA70919.1"/>
    </source>
</evidence>
<keyword evidence="9" id="KW-0378">Hydrolase</keyword>
<dbReference type="GO" id="GO:0005634">
    <property type="term" value="C:nucleus"/>
    <property type="evidence" value="ECO:0007669"/>
    <property type="project" value="UniProtKB-SubCell"/>
</dbReference>
<comment type="function">
    <text evidence="19">5'-&gt;3' double-stranded DNA exonuclease which may also possess a cryptic 3'-&gt;5' double-stranded DNA exonuclease activity. Functions in DNA mismatch repair (MMR) to excise mismatch-containing DNA tracts directed by strand breaks located either 5' or 3' to the mismatch. Also exhibits endonuclease activity against 5'-overhanging flap structures similar to those generated by displacement synthesis when DNA polymerase encounters the 5'-end of a downstream Okazaki fragment. Required for somatic hypermutation (SHM) and class switch recombination (CSR) of immunoglobulin genes. Essential for male and female meiosis.</text>
</comment>
<evidence type="ECO:0000256" key="14">
    <source>
        <dbReference type="ARBA" id="ARBA00022990"/>
    </source>
</evidence>
<dbReference type="PROSITE" id="PS00842">
    <property type="entry name" value="XPG_2"/>
    <property type="match status" value="1"/>
</dbReference>
<evidence type="ECO:0000256" key="8">
    <source>
        <dbReference type="ARBA" id="ARBA00022763"/>
    </source>
</evidence>
<evidence type="ECO:0000256" key="9">
    <source>
        <dbReference type="ARBA" id="ARBA00022801"/>
    </source>
</evidence>
<dbReference type="InterPro" id="IPR019974">
    <property type="entry name" value="XPG_CS"/>
</dbReference>
<dbReference type="FunFam" id="1.10.150.20:FF:000011">
    <property type="entry name" value="exonuclease 1"/>
    <property type="match status" value="1"/>
</dbReference>
<comment type="subunit">
    <text evidence="20">Interacts with the MLH1-PMS2 heterodimer via MLH1. Interacts with MSH3. Interacts with the MSH2-MSH6 heterodimer via MSH2, and this interaction may increase the processivity of the 5'-&gt;3' exonuclease activity. Interacts with PCNA, and this interaction may both stimulate the cryptic 3'-&gt;5' exonuclease activity and suppress the 5'-&gt;3' exonuclease activity. Interacts with WRN, and this interaction stimulates both the 5'-&gt;3' exonuclease activity and cleavage of 5'-overhanging flap structures. Interacts with RECQL/RECQ1, and this interaction stimulates cleavage of 5'-overhanging flap structures. Interacts with DNA helicase ZGRF1; the interaction is increased following DNA damage induction.</text>
</comment>
<evidence type="ECO:0000256" key="5">
    <source>
        <dbReference type="ARBA" id="ARBA00022722"/>
    </source>
</evidence>
<dbReference type="PROSITE" id="PS00841">
    <property type="entry name" value="XPG_1"/>
    <property type="match status" value="1"/>
</dbReference>
<feature type="compositionally biased region" description="Polar residues" evidence="21">
    <location>
        <begin position="576"/>
        <end position="588"/>
    </location>
</feature>
<dbReference type="EMBL" id="NAJN01000842">
    <property type="protein sequence ID" value="TKA68167.1"/>
    <property type="molecule type" value="Genomic_DNA"/>
</dbReference>
<keyword evidence="16" id="KW-0234">DNA repair</keyword>
<reference evidence="24 25" key="1">
    <citation type="submission" date="2017-03" db="EMBL/GenBank/DDBJ databases">
        <title>Genomes of endolithic fungi from Antarctica.</title>
        <authorList>
            <person name="Coleine C."/>
            <person name="Masonjones S."/>
            <person name="Stajich J.E."/>
        </authorList>
    </citation>
    <scope>NUCLEOTIDE SEQUENCE [LARGE SCALE GENOMIC DNA]</scope>
    <source>
        <strain evidence="24 25">CCFEE 5187</strain>
    </source>
</reference>
<evidence type="ECO:0000256" key="2">
    <source>
        <dbReference type="ARBA" id="ARBA00004123"/>
    </source>
</evidence>
<feature type="region of interest" description="Disordered" evidence="21">
    <location>
        <begin position="279"/>
        <end position="352"/>
    </location>
</feature>
<feature type="region of interest" description="Disordered" evidence="21">
    <location>
        <begin position="701"/>
        <end position="722"/>
    </location>
</feature>
<evidence type="ECO:0000256" key="3">
    <source>
        <dbReference type="ARBA" id="ARBA00010563"/>
    </source>
</evidence>
<keyword evidence="11" id="KW-0460">Magnesium</keyword>
<evidence type="ECO:0000256" key="7">
    <source>
        <dbReference type="ARBA" id="ARBA00022759"/>
    </source>
</evidence>
<evidence type="ECO:0000256" key="18">
    <source>
        <dbReference type="ARBA" id="ARBA00023254"/>
    </source>
</evidence>
<name>A0A4V5NGR6_9PEZI</name>
<dbReference type="InterPro" id="IPR037315">
    <property type="entry name" value="EXO1_H3TH"/>
</dbReference>
<organism evidence="24 25">
    <name type="scientific">Cryomyces minteri</name>
    <dbReference type="NCBI Taxonomy" id="331657"/>
    <lineage>
        <taxon>Eukaryota</taxon>
        <taxon>Fungi</taxon>
        <taxon>Dikarya</taxon>
        <taxon>Ascomycota</taxon>
        <taxon>Pezizomycotina</taxon>
        <taxon>Dothideomycetes</taxon>
        <taxon>Dothideomycetes incertae sedis</taxon>
        <taxon>Cryomyces</taxon>
    </lineage>
</organism>
<evidence type="ECO:0000256" key="15">
    <source>
        <dbReference type="ARBA" id="ARBA00023125"/>
    </source>
</evidence>
<dbReference type="InterPro" id="IPR036279">
    <property type="entry name" value="5-3_exonuclease_C_sf"/>
</dbReference>
<dbReference type="SMART" id="SM00484">
    <property type="entry name" value="XPGI"/>
    <property type="match status" value="1"/>
</dbReference>
<feature type="region of interest" description="Disordered" evidence="21">
    <location>
        <begin position="402"/>
        <end position="431"/>
    </location>
</feature>
<dbReference type="PRINTS" id="PR00853">
    <property type="entry name" value="XPGRADSUPER"/>
</dbReference>
<feature type="region of interest" description="Disordered" evidence="21">
    <location>
        <begin position="551"/>
        <end position="589"/>
    </location>
</feature>
<dbReference type="InterPro" id="IPR008918">
    <property type="entry name" value="HhH2"/>
</dbReference>
<evidence type="ECO:0000313" key="25">
    <source>
        <dbReference type="Proteomes" id="UP000308768"/>
    </source>
</evidence>
<sequence length="782" mass="86329">MNRVRMLIHFGVKPYLVFDGDHLPSKAGTERGRKDRRKESKRAGLELLRLGKVPQAHLELQKGVDVTPEMARQLIEELKRAGVDYVVAPYEADSQLAYLERKGIINGVLSEDSDLLVFGAKCLLTKLDQYGDCIVIRRDDFTACREISLVGWSDADFRRMAILSGCDYLPSISKMGLKTAYRLLRKHKTVERVVRFVQFDGGFKVPPGYLEAFNQAEMTFLYPWVFCPVARCLVTLTELEPDIDLDSMPYIGQCVEPNISAAVASGDLHPHSKQPIVIHTKPRHSSSSRKVSRAETPDLKKHKPIDSFFGPKRTPLAELDPNSFTPSPSQQRLLHEEHRPWSADPAPSRPYLNRARTTIPTAAPSSVPARRAVSSSWPLSAAVSPKRQRLCSDGILPTSMTTSARVESGSSRFFSSTAEPSPSTKKGANGKKVARMKMNIWSDDSIEEARAELQDVTGPSAEKRERKELTFPADDRVASTDIASQTTSQSTISTFAAISQQSQSHLLNPTTTPTTSFGSAAPDLDSQGSVFSTSLSQDITVLRAKFSYQSTAHMGRRTDPDDRMTGPVEPEPLKRTCSTPLPRQTPLQKSERQRLLGRLDLSNTARGSSQLLEIEAQTGCSFSLAQLEVPAHNATDEAETTCVPSSSSLLTWATPCLPTTPDEVLSTAEQEAVTAFESEQDIGDAAWLVLESEFATSLPSQHAAVKASDDDVEDEEERADRTLTPEPVLVESFSRYRYSDVKGSEDLLLIPDSESEAESLADEDIDVVRKKLDLGRFEFVGR</sequence>
<feature type="domain" description="XPG-I" evidence="22">
    <location>
        <begin position="79"/>
        <end position="149"/>
    </location>
</feature>
<feature type="compositionally biased region" description="Polar residues" evidence="21">
    <location>
        <begin position="322"/>
        <end position="332"/>
    </location>
</feature>
<keyword evidence="12" id="KW-0391">Immunity</keyword>
<comment type="cofactor">
    <cofactor evidence="1">
        <name>Mg(2+)</name>
        <dbReference type="ChEBI" id="CHEBI:18420"/>
    </cofactor>
</comment>
<dbReference type="GO" id="GO:0002376">
    <property type="term" value="P:immune system process"/>
    <property type="evidence" value="ECO:0007669"/>
    <property type="project" value="UniProtKB-KW"/>
</dbReference>
<dbReference type="FunFam" id="3.40.50.1010:FF:000111">
    <property type="entry name" value="Exonuclease 1"/>
    <property type="match status" value="1"/>
</dbReference>
<keyword evidence="25" id="KW-1185">Reference proteome</keyword>
<evidence type="ECO:0000256" key="21">
    <source>
        <dbReference type="SAM" id="MobiDB-lite"/>
    </source>
</evidence>
<dbReference type="SMART" id="SM00279">
    <property type="entry name" value="HhH2"/>
    <property type="match status" value="1"/>
</dbReference>
<keyword evidence="10" id="KW-0269">Exonuclease</keyword>
<evidence type="ECO:0000256" key="1">
    <source>
        <dbReference type="ARBA" id="ARBA00001946"/>
    </source>
</evidence>
<dbReference type="GO" id="GO:0035312">
    <property type="term" value="F:5'-3' DNA exonuclease activity"/>
    <property type="evidence" value="ECO:0007669"/>
    <property type="project" value="InterPro"/>
</dbReference>
<evidence type="ECO:0000256" key="16">
    <source>
        <dbReference type="ARBA" id="ARBA00023204"/>
    </source>
</evidence>
<evidence type="ECO:0000313" key="23">
    <source>
        <dbReference type="EMBL" id="TKA68167.1"/>
    </source>
</evidence>
<dbReference type="GO" id="GO:0017108">
    <property type="term" value="F:5'-flap endonuclease activity"/>
    <property type="evidence" value="ECO:0007669"/>
    <property type="project" value="TreeGrafter"/>
</dbReference>
<dbReference type="GO" id="GO:0046872">
    <property type="term" value="F:metal ion binding"/>
    <property type="evidence" value="ECO:0007669"/>
    <property type="project" value="UniProtKB-KW"/>
</dbReference>
<keyword evidence="8" id="KW-0227">DNA damage</keyword>
<evidence type="ECO:0000256" key="20">
    <source>
        <dbReference type="ARBA" id="ARBA00064664"/>
    </source>
</evidence>
<dbReference type="Gene3D" id="1.10.150.20">
    <property type="entry name" value="5' to 3' exonuclease, C-terminal subdomain"/>
    <property type="match status" value="1"/>
</dbReference>
<keyword evidence="5" id="KW-0540">Nuclease</keyword>
<evidence type="ECO:0000256" key="17">
    <source>
        <dbReference type="ARBA" id="ARBA00023242"/>
    </source>
</evidence>
<dbReference type="InterPro" id="IPR006084">
    <property type="entry name" value="XPG/Rad2"/>
</dbReference>
<dbReference type="OrthoDB" id="26491at2759"/>
<keyword evidence="17" id="KW-0539">Nucleus</keyword>
<dbReference type="InterPro" id="IPR044752">
    <property type="entry name" value="PIN-like_EXO1"/>
</dbReference>
<evidence type="ECO:0000256" key="13">
    <source>
        <dbReference type="ARBA" id="ARBA00022881"/>
    </source>
</evidence>
<evidence type="ECO:0000256" key="12">
    <source>
        <dbReference type="ARBA" id="ARBA00022859"/>
    </source>
</evidence>
<dbReference type="Gene3D" id="3.40.50.1010">
    <property type="entry name" value="5'-nuclease"/>
    <property type="match status" value="1"/>
</dbReference>
<keyword evidence="13" id="KW-0267">Excision nuclease</keyword>
<dbReference type="SUPFAM" id="SSF47807">
    <property type="entry name" value="5' to 3' exonuclease, C-terminal subdomain"/>
    <property type="match status" value="1"/>
</dbReference>
<evidence type="ECO:0000256" key="6">
    <source>
        <dbReference type="ARBA" id="ARBA00022723"/>
    </source>
</evidence>
<gene>
    <name evidence="24" type="ORF">B0A49_06295</name>
    <name evidence="23" type="ORF">B0A49_07377</name>
</gene>
<keyword evidence="14" id="KW-0007">Acetylation</keyword>
<feature type="compositionally biased region" description="Basic residues" evidence="21">
    <location>
        <begin position="280"/>
        <end position="291"/>
    </location>
</feature>
<keyword evidence="7" id="KW-0255">Endonuclease</keyword>
<dbReference type="SUPFAM" id="SSF88723">
    <property type="entry name" value="PIN domain-like"/>
    <property type="match status" value="1"/>
</dbReference>